<sequence>MGAHNFSAIGEGTRVATAYRAAVANAEAEYGTSPYNGTISTTDGYIVMRRDPMPLDDAHQLADTLLDDPRIARRGRAGAIPVLTSERTVTVTIPETPGGYESVEAAAEAAVAGQLRDGEQVKEYTAGSYELSPASSPYARVRKPQRILSGTLYVTLTGGAPTHTGWLFFGWAAS</sequence>
<dbReference type="Proteomes" id="UP001602119">
    <property type="component" value="Unassembled WGS sequence"/>
</dbReference>
<evidence type="ECO:0000313" key="2">
    <source>
        <dbReference type="Proteomes" id="UP001602119"/>
    </source>
</evidence>
<dbReference type="RefSeq" id="WP_387346146.1">
    <property type="nucleotide sequence ID" value="NZ_JBIAXI010000024.1"/>
</dbReference>
<name>A0ABW6VEA5_MICFU</name>
<dbReference type="EMBL" id="JBIAXI010000024">
    <property type="protein sequence ID" value="MFF4777642.1"/>
    <property type="molecule type" value="Genomic_DNA"/>
</dbReference>
<evidence type="ECO:0000313" key="1">
    <source>
        <dbReference type="EMBL" id="MFF4777642.1"/>
    </source>
</evidence>
<comment type="caution">
    <text evidence="1">The sequence shown here is derived from an EMBL/GenBank/DDBJ whole genome shotgun (WGS) entry which is preliminary data.</text>
</comment>
<keyword evidence="2" id="KW-1185">Reference proteome</keyword>
<organism evidence="1 2">
    <name type="scientific">Microtetraspora fusca</name>
    <dbReference type="NCBI Taxonomy" id="1997"/>
    <lineage>
        <taxon>Bacteria</taxon>
        <taxon>Bacillati</taxon>
        <taxon>Actinomycetota</taxon>
        <taxon>Actinomycetes</taxon>
        <taxon>Streptosporangiales</taxon>
        <taxon>Streptosporangiaceae</taxon>
        <taxon>Microtetraspora</taxon>
    </lineage>
</organism>
<accession>A0ABW6VEA5</accession>
<protein>
    <submittedName>
        <fullName evidence="1">Uncharacterized protein</fullName>
    </submittedName>
</protein>
<gene>
    <name evidence="1" type="ORF">ACFY05_32925</name>
</gene>
<reference evidence="1 2" key="1">
    <citation type="submission" date="2024-10" db="EMBL/GenBank/DDBJ databases">
        <title>The Natural Products Discovery Center: Release of the First 8490 Sequenced Strains for Exploring Actinobacteria Biosynthetic Diversity.</title>
        <authorList>
            <person name="Kalkreuter E."/>
            <person name="Kautsar S.A."/>
            <person name="Yang D."/>
            <person name="Bader C.D."/>
            <person name="Teijaro C.N."/>
            <person name="Fluegel L."/>
            <person name="Davis C.M."/>
            <person name="Simpson J.R."/>
            <person name="Lauterbach L."/>
            <person name="Steele A.D."/>
            <person name="Gui C."/>
            <person name="Meng S."/>
            <person name="Li G."/>
            <person name="Viehrig K."/>
            <person name="Ye F."/>
            <person name="Su P."/>
            <person name="Kiefer A.F."/>
            <person name="Nichols A."/>
            <person name="Cepeda A.J."/>
            <person name="Yan W."/>
            <person name="Fan B."/>
            <person name="Jiang Y."/>
            <person name="Adhikari A."/>
            <person name="Zheng C.-J."/>
            <person name="Schuster L."/>
            <person name="Cowan T.M."/>
            <person name="Smanski M.J."/>
            <person name="Chevrette M.G."/>
            <person name="De Carvalho L.P.S."/>
            <person name="Shen B."/>
        </authorList>
    </citation>
    <scope>NUCLEOTIDE SEQUENCE [LARGE SCALE GENOMIC DNA]</scope>
    <source>
        <strain evidence="1 2">NPDC001281</strain>
    </source>
</reference>
<proteinExistence type="predicted"/>